<comment type="caution">
    <text evidence="1">The sequence shown here is derived from an EMBL/GenBank/DDBJ whole genome shotgun (WGS) entry which is preliminary data.</text>
</comment>
<dbReference type="EMBL" id="MCGO01000051">
    <property type="protein sequence ID" value="ORY37265.1"/>
    <property type="molecule type" value="Genomic_DNA"/>
</dbReference>
<gene>
    <name evidence="1" type="ORF">BCR33DRAFT_721614</name>
</gene>
<protein>
    <submittedName>
        <fullName evidence="1">Uncharacterized protein</fullName>
    </submittedName>
</protein>
<organism evidence="1 2">
    <name type="scientific">Rhizoclosmatium globosum</name>
    <dbReference type="NCBI Taxonomy" id="329046"/>
    <lineage>
        <taxon>Eukaryota</taxon>
        <taxon>Fungi</taxon>
        <taxon>Fungi incertae sedis</taxon>
        <taxon>Chytridiomycota</taxon>
        <taxon>Chytridiomycota incertae sedis</taxon>
        <taxon>Chytridiomycetes</taxon>
        <taxon>Chytridiales</taxon>
        <taxon>Chytriomycetaceae</taxon>
        <taxon>Rhizoclosmatium</taxon>
    </lineage>
</organism>
<sequence>MSYDPVNLIQVLWNTKAVFQFLSPKVEETVVELRDGEEADRPKPNMFQHPTPLSVSVHHHQVLGGRFGSPVTRFSTLAAGPHVNCVLGTAMAGADHGLFLLLRRFRWRLMLKELKLMLIEGIVAV</sequence>
<name>A0A1Y2BT13_9FUNG</name>
<proteinExistence type="predicted"/>
<dbReference type="Proteomes" id="UP000193642">
    <property type="component" value="Unassembled WGS sequence"/>
</dbReference>
<dbReference type="AlphaFoldDB" id="A0A1Y2BT13"/>
<accession>A0A1Y2BT13</accession>
<evidence type="ECO:0000313" key="1">
    <source>
        <dbReference type="EMBL" id="ORY37265.1"/>
    </source>
</evidence>
<reference evidence="1 2" key="1">
    <citation type="submission" date="2016-07" db="EMBL/GenBank/DDBJ databases">
        <title>Pervasive Adenine N6-methylation of Active Genes in Fungi.</title>
        <authorList>
            <consortium name="DOE Joint Genome Institute"/>
            <person name="Mondo S.J."/>
            <person name="Dannebaum R.O."/>
            <person name="Kuo R.C."/>
            <person name="Labutti K."/>
            <person name="Haridas S."/>
            <person name="Kuo A."/>
            <person name="Salamov A."/>
            <person name="Ahrendt S.R."/>
            <person name="Lipzen A."/>
            <person name="Sullivan W."/>
            <person name="Andreopoulos W.B."/>
            <person name="Clum A."/>
            <person name="Lindquist E."/>
            <person name="Daum C."/>
            <person name="Ramamoorthy G.K."/>
            <person name="Gryganskyi A."/>
            <person name="Culley D."/>
            <person name="Magnuson J.K."/>
            <person name="James T.Y."/>
            <person name="O'Malley M.A."/>
            <person name="Stajich J.E."/>
            <person name="Spatafora J.W."/>
            <person name="Visel A."/>
            <person name="Grigoriev I.V."/>
        </authorList>
    </citation>
    <scope>NUCLEOTIDE SEQUENCE [LARGE SCALE GENOMIC DNA]</scope>
    <source>
        <strain evidence="1 2">JEL800</strain>
    </source>
</reference>
<keyword evidence="2" id="KW-1185">Reference proteome</keyword>
<evidence type="ECO:0000313" key="2">
    <source>
        <dbReference type="Proteomes" id="UP000193642"/>
    </source>
</evidence>